<dbReference type="Proteomes" id="UP000886595">
    <property type="component" value="Unassembled WGS sequence"/>
</dbReference>
<feature type="region of interest" description="Disordered" evidence="1">
    <location>
        <begin position="119"/>
        <end position="176"/>
    </location>
</feature>
<organism evidence="2 3">
    <name type="scientific">Brassica carinata</name>
    <name type="common">Ethiopian mustard</name>
    <name type="synonym">Abyssinian cabbage</name>
    <dbReference type="NCBI Taxonomy" id="52824"/>
    <lineage>
        <taxon>Eukaryota</taxon>
        <taxon>Viridiplantae</taxon>
        <taxon>Streptophyta</taxon>
        <taxon>Embryophyta</taxon>
        <taxon>Tracheophyta</taxon>
        <taxon>Spermatophyta</taxon>
        <taxon>Magnoliopsida</taxon>
        <taxon>eudicotyledons</taxon>
        <taxon>Gunneridae</taxon>
        <taxon>Pentapetalae</taxon>
        <taxon>rosids</taxon>
        <taxon>malvids</taxon>
        <taxon>Brassicales</taxon>
        <taxon>Brassicaceae</taxon>
        <taxon>Brassiceae</taxon>
        <taxon>Brassica</taxon>
    </lineage>
</organism>
<protein>
    <submittedName>
        <fullName evidence="2">Uncharacterized protein</fullName>
    </submittedName>
</protein>
<evidence type="ECO:0000313" key="2">
    <source>
        <dbReference type="EMBL" id="KAG2311970.1"/>
    </source>
</evidence>
<keyword evidence="3" id="KW-1185">Reference proteome</keyword>
<dbReference type="AlphaFoldDB" id="A0A8X7VJ83"/>
<sequence>MRLILSVIARGKRRPGLLEKQQLGRQKLVDRPKEAESQVVLRAIVLGTVASLEAAGPAPSEESVPSDASKEVSRSVRILVPATTIAALMSMTLSSSSVVSRGSLSSSIVVEASAEAIHRPLERQDQRPSSALRLSRGSPITEITSASSDRGCQLNSETDNRKRSDPSSKNQDLAISKRHMADDGLNFCVSASAST</sequence>
<name>A0A8X7VJ83_BRACI</name>
<dbReference type="EMBL" id="JAAMPC010000005">
    <property type="protein sequence ID" value="KAG2311970.1"/>
    <property type="molecule type" value="Genomic_DNA"/>
</dbReference>
<comment type="caution">
    <text evidence="2">The sequence shown here is derived from an EMBL/GenBank/DDBJ whole genome shotgun (WGS) entry which is preliminary data.</text>
</comment>
<accession>A0A8X7VJ83</accession>
<proteinExistence type="predicted"/>
<feature type="compositionally biased region" description="Polar residues" evidence="1">
    <location>
        <begin position="141"/>
        <end position="157"/>
    </location>
</feature>
<reference evidence="2 3" key="1">
    <citation type="submission" date="2020-02" db="EMBL/GenBank/DDBJ databases">
        <authorList>
            <person name="Ma Q."/>
            <person name="Huang Y."/>
            <person name="Song X."/>
            <person name="Pei D."/>
        </authorList>
    </citation>
    <scope>NUCLEOTIDE SEQUENCE [LARGE SCALE GENOMIC DNA]</scope>
    <source>
        <strain evidence="2">Sxm20200214</strain>
        <tissue evidence="2">Leaf</tissue>
    </source>
</reference>
<evidence type="ECO:0000256" key="1">
    <source>
        <dbReference type="SAM" id="MobiDB-lite"/>
    </source>
</evidence>
<evidence type="ECO:0000313" key="3">
    <source>
        <dbReference type="Proteomes" id="UP000886595"/>
    </source>
</evidence>
<gene>
    <name evidence="2" type="ORF">Bca52824_023527</name>
</gene>